<dbReference type="RefSeq" id="WP_184168995.1">
    <property type="nucleotide sequence ID" value="NZ_JACHLN010000003.1"/>
</dbReference>
<dbReference type="GO" id="GO:0046872">
    <property type="term" value="F:metal ion binding"/>
    <property type="evidence" value="ECO:0007669"/>
    <property type="project" value="UniProtKB-KW"/>
</dbReference>
<protein>
    <submittedName>
        <fullName evidence="5">Ribosomal protein L16 Arg81 hydroxylase</fullName>
    </submittedName>
</protein>
<dbReference type="EMBL" id="JACHLN010000003">
    <property type="protein sequence ID" value="MBB4840539.1"/>
    <property type="molecule type" value="Genomic_DNA"/>
</dbReference>
<organism evidence="5 6">
    <name type="scientific">Sphingomonas kyeonggiensis</name>
    <dbReference type="NCBI Taxonomy" id="1268553"/>
    <lineage>
        <taxon>Bacteria</taxon>
        <taxon>Pseudomonadati</taxon>
        <taxon>Pseudomonadota</taxon>
        <taxon>Alphaproteobacteria</taxon>
        <taxon>Sphingomonadales</taxon>
        <taxon>Sphingomonadaceae</taxon>
        <taxon>Sphingomonas</taxon>
    </lineage>
</organism>
<name>A0A7W7K3U3_9SPHN</name>
<dbReference type="InterPro" id="IPR039994">
    <property type="entry name" value="NO66-like"/>
</dbReference>
<evidence type="ECO:0000256" key="1">
    <source>
        <dbReference type="ARBA" id="ARBA00001954"/>
    </source>
</evidence>
<dbReference type="PANTHER" id="PTHR13096">
    <property type="entry name" value="MINA53 MYC INDUCED NUCLEAR ANTIGEN"/>
    <property type="match status" value="1"/>
</dbReference>
<evidence type="ECO:0000313" key="5">
    <source>
        <dbReference type="EMBL" id="MBB4840539.1"/>
    </source>
</evidence>
<dbReference type="Pfam" id="PF08007">
    <property type="entry name" value="JmjC_2"/>
    <property type="match status" value="1"/>
</dbReference>
<comment type="caution">
    <text evidence="5">The sequence shown here is derived from an EMBL/GenBank/DDBJ whole genome shotgun (WGS) entry which is preliminary data.</text>
</comment>
<feature type="domain" description="JmjC" evidence="4">
    <location>
        <begin position="99"/>
        <end position="246"/>
    </location>
</feature>
<evidence type="ECO:0000256" key="3">
    <source>
        <dbReference type="ARBA" id="ARBA00023004"/>
    </source>
</evidence>
<dbReference type="GO" id="GO:0005840">
    <property type="term" value="C:ribosome"/>
    <property type="evidence" value="ECO:0007669"/>
    <property type="project" value="UniProtKB-KW"/>
</dbReference>
<evidence type="ECO:0000313" key="6">
    <source>
        <dbReference type="Proteomes" id="UP000575241"/>
    </source>
</evidence>
<dbReference type="InterPro" id="IPR003347">
    <property type="entry name" value="JmjC_dom"/>
</dbReference>
<keyword evidence="5" id="KW-0687">Ribonucleoprotein</keyword>
<comment type="cofactor">
    <cofactor evidence="1">
        <name>Fe(2+)</name>
        <dbReference type="ChEBI" id="CHEBI:29033"/>
    </cofactor>
</comment>
<keyword evidence="5" id="KW-0689">Ribosomal protein</keyword>
<evidence type="ECO:0000259" key="4">
    <source>
        <dbReference type="PROSITE" id="PS51184"/>
    </source>
</evidence>
<evidence type="ECO:0000256" key="2">
    <source>
        <dbReference type="ARBA" id="ARBA00022723"/>
    </source>
</evidence>
<dbReference type="Proteomes" id="UP000575241">
    <property type="component" value="Unassembled WGS sequence"/>
</dbReference>
<gene>
    <name evidence="5" type="ORF">HNP52_003631</name>
</gene>
<keyword evidence="2" id="KW-0479">Metal-binding</keyword>
<dbReference type="SUPFAM" id="SSF51197">
    <property type="entry name" value="Clavaminate synthase-like"/>
    <property type="match status" value="1"/>
</dbReference>
<dbReference type="AlphaFoldDB" id="A0A7W7K3U3"/>
<proteinExistence type="predicted"/>
<accession>A0A7W7K3U3</accession>
<reference evidence="5 6" key="1">
    <citation type="submission" date="2020-08" db="EMBL/GenBank/DDBJ databases">
        <title>Functional genomics of gut bacteria from endangered species of beetles.</title>
        <authorList>
            <person name="Carlos-Shanley C."/>
        </authorList>
    </citation>
    <scope>NUCLEOTIDE SEQUENCE [LARGE SCALE GENOMIC DNA]</scope>
    <source>
        <strain evidence="5 6">S00224</strain>
    </source>
</reference>
<sequence>MELAELIAPLAPEHFLADYWGRKPVHIPAPAGSGRAAVIGWERLNQLLGVRTHWGPEHIKLLLNSAPVAPDFYMDAVPGRGGTRRFADPAKIEMFLAMGASLVADAVEQVAPEVRALTDALARQFSARVEANLYCSFQGIQAFASHCDLHEVFAIHCVGEKRWRIYANRAENPLEPLTGDDAQARIDAAKGPVLMDVTLRPGDVLYIPRGYFHDALASSTESLHLTLGITPHSGKLLFELLQDMALREPAFRAYLADARIEGGQALAGQLAALGARLSELARSRALLEEVTLRQRQLAAPGRDLALPERPMLDFYARTDRAASVAWLETGATLRTGAGDQLLGPIADAADYALSRPAVSVQELRARFAHHPEAEIGALLAQLVRLGLLQPYRPEL</sequence>
<keyword evidence="3" id="KW-0408">Iron</keyword>
<dbReference type="Gene3D" id="2.60.120.650">
    <property type="entry name" value="Cupin"/>
    <property type="match status" value="1"/>
</dbReference>
<dbReference type="PROSITE" id="PS51184">
    <property type="entry name" value="JMJC"/>
    <property type="match status" value="1"/>
</dbReference>
<dbReference type="PANTHER" id="PTHR13096:SF8">
    <property type="entry name" value="RIBOSOMAL OXYGENASE 1"/>
    <property type="match status" value="1"/>
</dbReference>
<keyword evidence="6" id="KW-1185">Reference proteome</keyword>